<evidence type="ECO:0000313" key="3">
    <source>
        <dbReference type="EMBL" id="ACC97822.1"/>
    </source>
</evidence>
<dbReference type="Pfam" id="PF01106">
    <property type="entry name" value="NifU"/>
    <property type="match status" value="1"/>
</dbReference>
<protein>
    <submittedName>
        <fullName evidence="3">Thioredoxin-like protein</fullName>
    </submittedName>
</protein>
<evidence type="ECO:0000313" key="4">
    <source>
        <dbReference type="Proteomes" id="UP000001029"/>
    </source>
</evidence>
<dbReference type="EMBL" id="CP001055">
    <property type="protein sequence ID" value="ACC97822.1"/>
    <property type="molecule type" value="Genomic_DNA"/>
</dbReference>
<dbReference type="RefSeq" id="WP_012414437.1">
    <property type="nucleotide sequence ID" value="NC_010644.1"/>
</dbReference>
<dbReference type="HOGENOM" id="CLU_060555_4_3_0"/>
<reference evidence="3 4" key="1">
    <citation type="journal article" date="2009" name="Appl. Environ. Microbiol.">
        <title>Genomic analysis of 'Elusimicrobium minutum,' the first cultivated representative of the phylum 'Elusimicrobia' (formerly termite group 1).</title>
        <authorList>
            <person name="Herlemann D.P.R."/>
            <person name="Geissinger O."/>
            <person name="Ikeda-Ohtsubo W."/>
            <person name="Kunin V."/>
            <person name="Sun H."/>
            <person name="Lapidus A."/>
            <person name="Hugenholtz P."/>
            <person name="Brune A."/>
        </authorList>
    </citation>
    <scope>NUCLEOTIDE SEQUENCE [LARGE SCALE GENOMIC DNA]</scope>
    <source>
        <strain evidence="3 4">Pei191</strain>
    </source>
</reference>
<dbReference type="InterPro" id="IPR034904">
    <property type="entry name" value="FSCA_dom_sf"/>
</dbReference>
<dbReference type="GO" id="GO:0005506">
    <property type="term" value="F:iron ion binding"/>
    <property type="evidence" value="ECO:0007669"/>
    <property type="project" value="InterPro"/>
</dbReference>
<dbReference type="Proteomes" id="UP000001029">
    <property type="component" value="Chromosome"/>
</dbReference>
<dbReference type="SUPFAM" id="SSF117916">
    <property type="entry name" value="Fe-S cluster assembly (FSCA) domain-like"/>
    <property type="match status" value="1"/>
</dbReference>
<gene>
    <name evidence="3" type="ordered locus">Emin_0260</name>
</gene>
<dbReference type="GO" id="GO:0016226">
    <property type="term" value="P:iron-sulfur cluster assembly"/>
    <property type="evidence" value="ECO:0007669"/>
    <property type="project" value="InterPro"/>
</dbReference>
<keyword evidence="4" id="KW-1185">Reference proteome</keyword>
<dbReference type="AlphaFoldDB" id="B2KB63"/>
<dbReference type="GO" id="GO:0051536">
    <property type="term" value="F:iron-sulfur cluster binding"/>
    <property type="evidence" value="ECO:0007669"/>
    <property type="project" value="InterPro"/>
</dbReference>
<feature type="domain" description="NIF system FeS cluster assembly NifU C-terminal" evidence="2">
    <location>
        <begin position="5"/>
        <end position="72"/>
    </location>
</feature>
<evidence type="ECO:0000256" key="1">
    <source>
        <dbReference type="ARBA" id="ARBA00006420"/>
    </source>
</evidence>
<name>B2KB63_ELUMP</name>
<dbReference type="OrthoDB" id="9796965at2"/>
<sequence>MHSKIEEVIAKIKPVLQADGGDLEFVSFDENTGTVYVSLKGRCGGCPAAQMTLKAVIERKIMQEIPEVKAVERV</sequence>
<organism evidence="3 4">
    <name type="scientific">Elusimicrobium minutum (strain Pei191)</name>
    <dbReference type="NCBI Taxonomy" id="445932"/>
    <lineage>
        <taxon>Bacteria</taxon>
        <taxon>Pseudomonadati</taxon>
        <taxon>Elusimicrobiota</taxon>
        <taxon>Elusimicrobia</taxon>
        <taxon>Elusimicrobiales</taxon>
        <taxon>Elusimicrobiaceae</taxon>
        <taxon>Elusimicrobium</taxon>
    </lineage>
</organism>
<comment type="similarity">
    <text evidence="1">Belongs to the NifU family.</text>
</comment>
<accession>B2KB63</accession>
<dbReference type="PANTHER" id="PTHR11178:SF1">
    <property type="entry name" value="NFU1 IRON-SULFUR CLUSTER SCAFFOLD HOMOLOG, MITOCHONDRIAL"/>
    <property type="match status" value="1"/>
</dbReference>
<dbReference type="STRING" id="445932.Emin_0260"/>
<dbReference type="KEGG" id="emi:Emin_0260"/>
<dbReference type="PANTHER" id="PTHR11178">
    <property type="entry name" value="IRON-SULFUR CLUSTER SCAFFOLD PROTEIN NFU-RELATED"/>
    <property type="match status" value="1"/>
</dbReference>
<dbReference type="InterPro" id="IPR001075">
    <property type="entry name" value="NIF_FeS_clus_asmbl_NifU_C"/>
</dbReference>
<proteinExistence type="inferred from homology"/>
<dbReference type="Gene3D" id="3.30.300.130">
    <property type="entry name" value="Fe-S cluster assembly (FSCA)"/>
    <property type="match status" value="1"/>
</dbReference>
<evidence type="ECO:0000259" key="2">
    <source>
        <dbReference type="Pfam" id="PF01106"/>
    </source>
</evidence>